<dbReference type="AlphaFoldDB" id="A0A5B7EH22"/>
<gene>
    <name evidence="10" type="primary">PBRM1_0</name>
    <name evidence="10" type="ORF">E2C01_025663</name>
</gene>
<evidence type="ECO:0000313" key="11">
    <source>
        <dbReference type="Proteomes" id="UP000324222"/>
    </source>
</evidence>
<dbReference type="SUPFAM" id="SSF47095">
    <property type="entry name" value="HMG-box"/>
    <property type="match status" value="1"/>
</dbReference>
<sequence>MTGKKQMTGYILFAAEIRKSITLKNPTANFGEVSRLVGIEWKRLTETDRKLYEDRAHQMNLESAERALSGNGPDSPQASQATPQQPSSQDLPLPNNPDVVFECMWESCDHMFEDLADLSDHLLLEATGHVFKVTQGLHGRGVTLPSGVVVNYPSMTSSGQVTHHSHLASGGINGSSTPTKSLEPIFVAPPPKTQRLLHSEAYIKYIENLDKPFISNWEKHLMATQDNTVINDSGRLPAQWLANGPGSHGTVVNALWALREYMMKDSLGIAKIL</sequence>
<dbReference type="InterPro" id="IPR036910">
    <property type="entry name" value="HMG_box_dom_sf"/>
</dbReference>
<dbReference type="GO" id="GO:0003677">
    <property type="term" value="F:DNA binding"/>
    <property type="evidence" value="ECO:0007669"/>
    <property type="project" value="UniProtKB-UniRule"/>
</dbReference>
<evidence type="ECO:0000256" key="6">
    <source>
        <dbReference type="ARBA" id="ARBA00023242"/>
    </source>
</evidence>
<dbReference type="GO" id="GO:0016514">
    <property type="term" value="C:SWI/SNF complex"/>
    <property type="evidence" value="ECO:0007669"/>
    <property type="project" value="TreeGrafter"/>
</dbReference>
<dbReference type="Gene3D" id="1.10.30.10">
    <property type="entry name" value="High mobility group box domain"/>
    <property type="match status" value="1"/>
</dbReference>
<protein>
    <submittedName>
        <fullName evidence="10">Protein polybromo-1</fullName>
    </submittedName>
</protein>
<feature type="compositionally biased region" description="Low complexity" evidence="8">
    <location>
        <begin position="73"/>
        <end position="93"/>
    </location>
</feature>
<dbReference type="GO" id="GO:0003682">
    <property type="term" value="F:chromatin binding"/>
    <property type="evidence" value="ECO:0007669"/>
    <property type="project" value="TreeGrafter"/>
</dbReference>
<keyword evidence="4" id="KW-0805">Transcription regulation</keyword>
<keyword evidence="7" id="KW-0238">DNA-binding</keyword>
<reference evidence="10 11" key="1">
    <citation type="submission" date="2019-05" db="EMBL/GenBank/DDBJ databases">
        <title>Another draft genome of Portunus trituberculatus and its Hox gene families provides insights of decapod evolution.</title>
        <authorList>
            <person name="Jeong J.-H."/>
            <person name="Song I."/>
            <person name="Kim S."/>
            <person name="Choi T."/>
            <person name="Kim D."/>
            <person name="Ryu S."/>
            <person name="Kim W."/>
        </authorList>
    </citation>
    <scope>NUCLEOTIDE SEQUENCE [LARGE SCALE GENOMIC DNA]</scope>
    <source>
        <tissue evidence="10">Muscle</tissue>
    </source>
</reference>
<dbReference type="Proteomes" id="UP000324222">
    <property type="component" value="Unassembled WGS sequence"/>
</dbReference>
<feature type="domain" description="HMG box" evidence="9">
    <location>
        <begin position="3"/>
        <end position="58"/>
    </location>
</feature>
<proteinExistence type="predicted"/>
<evidence type="ECO:0000256" key="7">
    <source>
        <dbReference type="PROSITE-ProRule" id="PRU00267"/>
    </source>
</evidence>
<dbReference type="PANTHER" id="PTHR16062">
    <property type="entry name" value="SWI/SNF-RELATED"/>
    <property type="match status" value="1"/>
</dbReference>
<evidence type="ECO:0000259" key="9">
    <source>
        <dbReference type="PROSITE" id="PS50118"/>
    </source>
</evidence>
<keyword evidence="6 7" id="KW-0539">Nucleus</keyword>
<dbReference type="InterPro" id="IPR009071">
    <property type="entry name" value="HMG_box_dom"/>
</dbReference>
<feature type="DNA-binding region" description="HMG box" evidence="7">
    <location>
        <begin position="3"/>
        <end position="58"/>
    </location>
</feature>
<name>A0A5B7EH22_PORTR</name>
<keyword evidence="3" id="KW-0156">Chromatin regulator</keyword>
<comment type="caution">
    <text evidence="10">The sequence shown here is derived from an EMBL/GenBank/DDBJ whole genome shotgun (WGS) entry which is preliminary data.</text>
</comment>
<dbReference type="InterPro" id="IPR037382">
    <property type="entry name" value="Rsc/polybromo"/>
</dbReference>
<keyword evidence="11" id="KW-1185">Reference proteome</keyword>
<dbReference type="PANTHER" id="PTHR16062:SF19">
    <property type="entry name" value="PROTEIN POLYBROMO-1"/>
    <property type="match status" value="1"/>
</dbReference>
<keyword evidence="5" id="KW-0804">Transcription</keyword>
<dbReference type="GO" id="GO:0016586">
    <property type="term" value="C:RSC-type complex"/>
    <property type="evidence" value="ECO:0007669"/>
    <property type="project" value="InterPro"/>
</dbReference>
<accession>A0A5B7EH22</accession>
<evidence type="ECO:0000256" key="8">
    <source>
        <dbReference type="SAM" id="MobiDB-lite"/>
    </source>
</evidence>
<organism evidence="10 11">
    <name type="scientific">Portunus trituberculatus</name>
    <name type="common">Swimming crab</name>
    <name type="synonym">Neptunus trituberculatus</name>
    <dbReference type="NCBI Taxonomy" id="210409"/>
    <lineage>
        <taxon>Eukaryota</taxon>
        <taxon>Metazoa</taxon>
        <taxon>Ecdysozoa</taxon>
        <taxon>Arthropoda</taxon>
        <taxon>Crustacea</taxon>
        <taxon>Multicrustacea</taxon>
        <taxon>Malacostraca</taxon>
        <taxon>Eumalacostraca</taxon>
        <taxon>Eucarida</taxon>
        <taxon>Decapoda</taxon>
        <taxon>Pleocyemata</taxon>
        <taxon>Brachyura</taxon>
        <taxon>Eubrachyura</taxon>
        <taxon>Portunoidea</taxon>
        <taxon>Portunidae</taxon>
        <taxon>Portuninae</taxon>
        <taxon>Portunus</taxon>
    </lineage>
</organism>
<keyword evidence="2" id="KW-0677">Repeat</keyword>
<comment type="subcellular location">
    <subcellularLocation>
        <location evidence="1">Nucleus</location>
    </subcellularLocation>
</comment>
<evidence type="ECO:0000256" key="4">
    <source>
        <dbReference type="ARBA" id="ARBA00023015"/>
    </source>
</evidence>
<feature type="region of interest" description="Disordered" evidence="8">
    <location>
        <begin position="66"/>
        <end position="93"/>
    </location>
</feature>
<evidence type="ECO:0000256" key="3">
    <source>
        <dbReference type="ARBA" id="ARBA00022853"/>
    </source>
</evidence>
<dbReference type="OrthoDB" id="10009055at2759"/>
<evidence type="ECO:0000256" key="1">
    <source>
        <dbReference type="ARBA" id="ARBA00004123"/>
    </source>
</evidence>
<evidence type="ECO:0000256" key="2">
    <source>
        <dbReference type="ARBA" id="ARBA00022737"/>
    </source>
</evidence>
<dbReference type="SMART" id="SM00398">
    <property type="entry name" value="HMG"/>
    <property type="match status" value="1"/>
</dbReference>
<dbReference type="GO" id="GO:0006338">
    <property type="term" value="P:chromatin remodeling"/>
    <property type="evidence" value="ECO:0007669"/>
    <property type="project" value="InterPro"/>
</dbReference>
<evidence type="ECO:0000256" key="5">
    <source>
        <dbReference type="ARBA" id="ARBA00023163"/>
    </source>
</evidence>
<dbReference type="Pfam" id="PF00505">
    <property type="entry name" value="HMG_box"/>
    <property type="match status" value="1"/>
</dbReference>
<dbReference type="GO" id="GO:0006368">
    <property type="term" value="P:transcription elongation by RNA polymerase II"/>
    <property type="evidence" value="ECO:0007669"/>
    <property type="project" value="TreeGrafter"/>
</dbReference>
<evidence type="ECO:0000313" key="10">
    <source>
        <dbReference type="EMBL" id="MPC32353.1"/>
    </source>
</evidence>
<dbReference type="EMBL" id="VSRR010002610">
    <property type="protein sequence ID" value="MPC32353.1"/>
    <property type="molecule type" value="Genomic_DNA"/>
</dbReference>
<dbReference type="PROSITE" id="PS50118">
    <property type="entry name" value="HMG_BOX_2"/>
    <property type="match status" value="1"/>
</dbReference>